<evidence type="ECO:0000256" key="6">
    <source>
        <dbReference type="ARBA" id="ARBA00022832"/>
    </source>
</evidence>
<dbReference type="GO" id="GO:0003989">
    <property type="term" value="F:acetyl-CoA carboxylase activity"/>
    <property type="evidence" value="ECO:0007669"/>
    <property type="project" value="UniProtKB-EC"/>
</dbReference>
<dbReference type="PROSITE" id="PS00188">
    <property type="entry name" value="BIOTIN"/>
    <property type="match status" value="1"/>
</dbReference>
<evidence type="ECO:0000259" key="15">
    <source>
        <dbReference type="PROSITE" id="PS50975"/>
    </source>
</evidence>
<dbReference type="CDD" id="cd06850">
    <property type="entry name" value="biotinyl_domain"/>
    <property type="match status" value="1"/>
</dbReference>
<evidence type="ECO:0000256" key="12">
    <source>
        <dbReference type="ARBA" id="ARBA00048600"/>
    </source>
</evidence>
<dbReference type="Pfam" id="PF08326">
    <property type="entry name" value="ACC_central"/>
    <property type="match status" value="1"/>
</dbReference>
<evidence type="ECO:0000256" key="8">
    <source>
        <dbReference type="ARBA" id="ARBA00023098"/>
    </source>
</evidence>
<dbReference type="InterPro" id="IPR005479">
    <property type="entry name" value="CPAse_ATP-bd"/>
</dbReference>
<keyword evidence="9" id="KW-0275">Fatty acid biosynthesis</keyword>
<evidence type="ECO:0000256" key="5">
    <source>
        <dbReference type="ARBA" id="ARBA00022741"/>
    </source>
</evidence>
<dbReference type="PANTHER" id="PTHR45728:SF3">
    <property type="entry name" value="ACETYL-COA CARBOXYLASE"/>
    <property type="match status" value="1"/>
</dbReference>
<dbReference type="GO" id="GO:0046872">
    <property type="term" value="F:metal ion binding"/>
    <property type="evidence" value="ECO:0007669"/>
    <property type="project" value="InterPro"/>
</dbReference>
<dbReference type="SUPFAM" id="SSF52440">
    <property type="entry name" value="PreATP-grasp domain"/>
    <property type="match status" value="1"/>
</dbReference>
<dbReference type="InterPro" id="IPR005482">
    <property type="entry name" value="Biotin_COase_C"/>
</dbReference>
<keyword evidence="3" id="KW-0444">Lipid biosynthesis</keyword>
<dbReference type="InterPro" id="IPR016185">
    <property type="entry name" value="PreATP-grasp_dom_sf"/>
</dbReference>
<dbReference type="Pfam" id="PF02786">
    <property type="entry name" value="CPSase_L_D2"/>
    <property type="match status" value="1"/>
</dbReference>
<keyword evidence="8" id="KW-0443">Lipid metabolism</keyword>
<comment type="cofactor">
    <cofactor evidence="1">
        <name>biotin</name>
        <dbReference type="ChEBI" id="CHEBI:57586"/>
    </cofactor>
</comment>
<feature type="non-terminal residue" evidence="17">
    <location>
        <position position="1115"/>
    </location>
</feature>
<dbReference type="InterPro" id="IPR049074">
    <property type="entry name" value="ACCA_BT"/>
</dbReference>
<dbReference type="InterPro" id="IPR011054">
    <property type="entry name" value="Rudment_hybrid_motif"/>
</dbReference>
<dbReference type="PROSITE" id="PS50979">
    <property type="entry name" value="BC"/>
    <property type="match status" value="1"/>
</dbReference>
<dbReference type="InterPro" id="IPR001882">
    <property type="entry name" value="Biotin_BS"/>
</dbReference>
<dbReference type="FunFam" id="3.30.1490.20:FF:000003">
    <property type="entry name" value="acetyl-CoA carboxylase isoform X1"/>
    <property type="match status" value="1"/>
</dbReference>
<dbReference type="InterPro" id="IPR049076">
    <property type="entry name" value="ACCA"/>
</dbReference>
<dbReference type="Gene3D" id="2.40.50.100">
    <property type="match status" value="1"/>
</dbReference>
<keyword evidence="4 17" id="KW-0436">Ligase</keyword>
<dbReference type="InterPro" id="IPR011764">
    <property type="entry name" value="Biotin_carboxylation_dom"/>
</dbReference>
<dbReference type="Pfam" id="PF02785">
    <property type="entry name" value="Biotin_carb_C"/>
    <property type="match status" value="1"/>
</dbReference>
<dbReference type="Pfam" id="PF00289">
    <property type="entry name" value="Biotin_carb_N"/>
    <property type="match status" value="1"/>
</dbReference>
<dbReference type="GO" id="GO:0005524">
    <property type="term" value="F:ATP binding"/>
    <property type="evidence" value="ECO:0007669"/>
    <property type="project" value="UniProtKB-UniRule"/>
</dbReference>
<dbReference type="PROSITE" id="PS50975">
    <property type="entry name" value="ATP_GRASP"/>
    <property type="match status" value="1"/>
</dbReference>
<keyword evidence="7 13" id="KW-0067">ATP-binding</keyword>
<dbReference type="EMBL" id="KF673096">
    <property type="protein sequence ID" value="AHI17194.1"/>
    <property type="molecule type" value="mRNA"/>
</dbReference>
<dbReference type="GO" id="GO:0004075">
    <property type="term" value="F:biotin carboxylase activity"/>
    <property type="evidence" value="ECO:0007669"/>
    <property type="project" value="UniProtKB-EC"/>
</dbReference>
<dbReference type="InterPro" id="IPR013815">
    <property type="entry name" value="ATP_grasp_subdomain_1"/>
</dbReference>
<evidence type="ECO:0000259" key="14">
    <source>
        <dbReference type="PROSITE" id="PS50968"/>
    </source>
</evidence>
<evidence type="ECO:0000256" key="13">
    <source>
        <dbReference type="PROSITE-ProRule" id="PRU00409"/>
    </source>
</evidence>
<evidence type="ECO:0000256" key="9">
    <source>
        <dbReference type="ARBA" id="ARBA00023160"/>
    </source>
</evidence>
<dbReference type="EC" id="6.3.4.14" evidence="2"/>
<feature type="domain" description="ATP-grasp" evidence="15">
    <location>
        <begin position="194"/>
        <end position="386"/>
    </location>
</feature>
<dbReference type="Pfam" id="PF21385">
    <property type="entry name" value="ACCA_BT"/>
    <property type="match status" value="1"/>
</dbReference>
<dbReference type="Gene3D" id="3.30.470.20">
    <property type="entry name" value="ATP-grasp fold, B domain"/>
    <property type="match status" value="1"/>
</dbReference>
<dbReference type="Gene3D" id="3.40.50.20">
    <property type="match status" value="1"/>
</dbReference>
<dbReference type="Pfam" id="PF00364">
    <property type="entry name" value="Biotin_lipoyl"/>
    <property type="match status" value="1"/>
</dbReference>
<evidence type="ECO:0000256" key="2">
    <source>
        <dbReference type="ARBA" id="ARBA00013263"/>
    </source>
</evidence>
<keyword evidence="6" id="KW-0276">Fatty acid metabolism</keyword>
<dbReference type="AlphaFoldDB" id="A0A059T2X3"/>
<feature type="domain" description="Biotin carboxylation" evidence="16">
    <location>
        <begin position="36"/>
        <end position="526"/>
    </location>
</feature>
<evidence type="ECO:0000256" key="4">
    <source>
        <dbReference type="ARBA" id="ARBA00022598"/>
    </source>
</evidence>
<name>A0A059T2X3_9ALVE</name>
<dbReference type="SUPFAM" id="SSF51246">
    <property type="entry name" value="Rudiment single hybrid motif"/>
    <property type="match status" value="1"/>
</dbReference>
<feature type="domain" description="Lipoyl-binding" evidence="14">
    <location>
        <begin position="660"/>
        <end position="734"/>
    </location>
</feature>
<dbReference type="Gene3D" id="3.30.1490.20">
    <property type="entry name" value="ATP-grasp fold, A domain"/>
    <property type="match status" value="1"/>
</dbReference>
<dbReference type="Gene3D" id="3.90.1770.10">
    <property type="entry name" value="PreATP-grasp domain"/>
    <property type="match status" value="1"/>
</dbReference>
<evidence type="ECO:0000256" key="1">
    <source>
        <dbReference type="ARBA" id="ARBA00001953"/>
    </source>
</evidence>
<organism evidence="17">
    <name type="scientific">Chromera velia</name>
    <dbReference type="NCBI Taxonomy" id="505693"/>
    <lineage>
        <taxon>Eukaryota</taxon>
        <taxon>Sar</taxon>
        <taxon>Alveolata</taxon>
        <taxon>Colpodellida</taxon>
        <taxon>Chromeraceae</taxon>
        <taxon>Chromera</taxon>
    </lineage>
</organism>
<dbReference type="InterPro" id="IPR005481">
    <property type="entry name" value="BC-like_N"/>
</dbReference>
<dbReference type="SUPFAM" id="SSF51230">
    <property type="entry name" value="Single hybrid motif"/>
    <property type="match status" value="1"/>
</dbReference>
<dbReference type="SMART" id="SM00878">
    <property type="entry name" value="Biotin_carb_C"/>
    <property type="match status" value="1"/>
</dbReference>
<dbReference type="FunFam" id="2.40.50.100:FF:000005">
    <property type="entry name" value="Acetyl-CoA carboxylase 1"/>
    <property type="match status" value="1"/>
</dbReference>
<dbReference type="GO" id="GO:0006633">
    <property type="term" value="P:fatty acid biosynthetic process"/>
    <property type="evidence" value="ECO:0007669"/>
    <property type="project" value="UniProtKB-KW"/>
</dbReference>
<accession>A0A059T2X3</accession>
<dbReference type="SUPFAM" id="SSF56059">
    <property type="entry name" value="Glutathione synthetase ATP-binding domain-like"/>
    <property type="match status" value="1"/>
</dbReference>
<comment type="catalytic activity">
    <reaction evidence="12">
        <text>N(6)-biotinyl-L-lysyl-[protein] + hydrogencarbonate + ATP = N(6)-carboxybiotinyl-L-lysyl-[protein] + ADP + phosphate + H(+)</text>
        <dbReference type="Rhea" id="RHEA:13501"/>
        <dbReference type="Rhea" id="RHEA-COMP:10505"/>
        <dbReference type="Rhea" id="RHEA-COMP:10506"/>
        <dbReference type="ChEBI" id="CHEBI:15378"/>
        <dbReference type="ChEBI" id="CHEBI:17544"/>
        <dbReference type="ChEBI" id="CHEBI:30616"/>
        <dbReference type="ChEBI" id="CHEBI:43474"/>
        <dbReference type="ChEBI" id="CHEBI:83144"/>
        <dbReference type="ChEBI" id="CHEBI:83145"/>
        <dbReference type="ChEBI" id="CHEBI:456216"/>
        <dbReference type="EC" id="6.3.4.14"/>
    </reaction>
</comment>
<proteinExistence type="evidence at transcript level"/>
<sequence>ALSTDPAVDKMTMESRRMYKDMEEFCRVNGGGKAKPLRRILIANNGNAAIKAMRSMRTWANLTFGSDRELEFVVMATIDDIEPTAEYITNSDIMVEVPRGTNNNNYANVSLIVQVAEEYMCDAVWPGWGHASENYQLPLALRKASREIVWIGPSPESMIALGDKIGSTIIAQAPDVRVPCVPWSGTDVKMPSDFDPEKGLDPDILKKACVSSGEEARKVCDRIGYPSMLKASEGGGGKGIRKVFKPEEVVDCFRQVVNEVKGSPVFVMKMVQKCRHLEVQMFGDRYGNMVSLGTRDCSIQRRAQKIIEEGNVVAAPPEVVRELEESAVRMAKKVGYSVAGTCEFLYDAQTQKACFCEVNARLQVEHVVTEMTADVNVPAAQLQVAMGIPLNKITDVQAFLEHKREKGNPKRHCIACRVTAEHAEAGFRPTAGAIHELVFRSNGNVWGYFSVGSSGRIHQFADSQFGHIFSTAATREEARHNMIDSLKGMVVRGEIRTNIEALVKILQNEDFIKNNTHTLWLESTMSFGTPLIVEKNKHSTILAVLYASVCESQKIFEASAQEFKRDLNQGQLPPPLTLSHDVEIVYQGKKYTTHCSQSGSHDITCTLNGSHVECSIRTVQKTKEGGVLVSGGFDGRTRLVYYREDTSGIVVTFDGATFTFHRETDPTQVRAPMSGKLIRWLATNDTALKKGQPYAEIEVMKMYMQLPVHEGGIISHVLSEGAVFQPGDLLATLQLPDGTVVEKAEQFEGTFPVLESVKGKGSALRSLRLATGKVKACLDGYDVHGEDLETDLDMIFEAMVEPSLPVIEFAENISVMQSGFPERLQNKIAEVRAKIETDKNKDLTKDPLRKDEMEAVVKEQLSLQESKGYSGPHVTKEQVQPLLDLLTKYENGVLGSVVKLFIEMFEQFVSVEEIFCHTSDIPAKVLQSKRTSSEPEEIERLGRSHQMLKLKMKVVTTLLEEIRASDALMARLPDFKPILVRLSSLTGSEYTSVCLRARQLLLIKEQRPVAERTKLLEEQLKSAGGASAKALKFPELVADLYGCADDSLVLLFSSKDQNVRKLALELYIHRHFEKLGVHDLEVHTEGEQWTVVRTLPAETPGNRESIAGSSSAETF</sequence>
<dbReference type="VEuPathDB" id="CryptoDB:Cvel_10268"/>
<evidence type="ECO:0000313" key="17">
    <source>
        <dbReference type="EMBL" id="AHI17194.1"/>
    </source>
</evidence>
<protein>
    <recommendedName>
        <fullName evidence="2">biotin carboxylase</fullName>
        <ecNumber evidence="2">6.3.4.14</ecNumber>
    </recommendedName>
</protein>
<comment type="catalytic activity">
    <reaction evidence="11">
        <text>hydrogencarbonate + acetyl-CoA + ATP = malonyl-CoA + ADP + phosphate + H(+)</text>
        <dbReference type="Rhea" id="RHEA:11308"/>
        <dbReference type="ChEBI" id="CHEBI:15378"/>
        <dbReference type="ChEBI" id="CHEBI:17544"/>
        <dbReference type="ChEBI" id="CHEBI:30616"/>
        <dbReference type="ChEBI" id="CHEBI:43474"/>
        <dbReference type="ChEBI" id="CHEBI:57288"/>
        <dbReference type="ChEBI" id="CHEBI:57384"/>
        <dbReference type="ChEBI" id="CHEBI:456216"/>
        <dbReference type="EC" id="6.4.1.2"/>
    </reaction>
</comment>
<dbReference type="PANTHER" id="PTHR45728">
    <property type="entry name" value="ACETYL-COA CARBOXYLASE, ISOFORM A"/>
    <property type="match status" value="1"/>
</dbReference>
<reference evidence="17" key="2">
    <citation type="journal article" date="2015" name="PLoS ONE">
        <title>Phylogenetic Analysis of Nucleus-Encoded Acetyl-CoA Carboxylases Targeted at the Cytosol and Plastid of Algae.</title>
        <authorList>
            <person name="Huerlimann R."/>
            <person name="Zenger K.R."/>
            <person name="Jerry D.R."/>
            <person name="Heimann K."/>
        </authorList>
    </citation>
    <scope>NUCLEOTIDE SEQUENCE</scope>
</reference>
<reference evidence="17" key="1">
    <citation type="journal article" date="2014" name="Gene">
        <title>The effect of nitrogen limitation on acetyl-CoA carboxylase expression and fatty acid content in Chromera velia and Isochrysis aff. galbana (TISO).</title>
        <authorList>
            <person name="Huerlimann R."/>
            <person name="Steinig E.J."/>
            <person name="Loxton H."/>
            <person name="Zenger K.R."/>
            <person name="Jerry D.R."/>
            <person name="Heimann K."/>
        </authorList>
    </citation>
    <scope>NUCLEOTIDE SEQUENCE</scope>
</reference>
<evidence type="ECO:0000256" key="3">
    <source>
        <dbReference type="ARBA" id="ARBA00022516"/>
    </source>
</evidence>
<dbReference type="InterPro" id="IPR011761">
    <property type="entry name" value="ATP-grasp"/>
</dbReference>
<dbReference type="VEuPathDB" id="CryptoDB:Cvel_530"/>
<feature type="non-terminal residue" evidence="17">
    <location>
        <position position="1"/>
    </location>
</feature>
<dbReference type="PROSITE" id="PS50968">
    <property type="entry name" value="BIOTINYL_LIPOYL"/>
    <property type="match status" value="1"/>
</dbReference>
<evidence type="ECO:0000256" key="7">
    <source>
        <dbReference type="ARBA" id="ARBA00022840"/>
    </source>
</evidence>
<keyword evidence="10" id="KW-0092">Biotin</keyword>
<evidence type="ECO:0000256" key="11">
    <source>
        <dbReference type="ARBA" id="ARBA00048065"/>
    </source>
</evidence>
<evidence type="ECO:0000256" key="10">
    <source>
        <dbReference type="ARBA" id="ARBA00023267"/>
    </source>
</evidence>
<dbReference type="InterPro" id="IPR000089">
    <property type="entry name" value="Biotin_lipoyl"/>
</dbReference>
<dbReference type="InterPro" id="IPR013537">
    <property type="entry name" value="AcCoA_COase_cen"/>
</dbReference>
<dbReference type="InterPro" id="IPR011053">
    <property type="entry name" value="Single_hybrid_motif"/>
</dbReference>
<keyword evidence="5 13" id="KW-0547">Nucleotide-binding</keyword>
<evidence type="ECO:0000259" key="16">
    <source>
        <dbReference type="PROSITE" id="PS50979"/>
    </source>
</evidence>